<dbReference type="Proteomes" id="UP000335496">
    <property type="component" value="Unassembled WGS sequence"/>
</dbReference>
<evidence type="ECO:0000313" key="3">
    <source>
        <dbReference type="EMBL" id="RYT77465.1"/>
    </source>
</evidence>
<reference evidence="3 4" key="2">
    <citation type="journal article" date="2019" name="Science, e1252229">
        <title>Invertible promoters mediate bacterial phase variation, antibiotic resistance, and host adaptation in the gut.</title>
        <authorList>
            <person name="Jiang X."/>
            <person name="Hall A.B."/>
            <person name="Arthur T.D."/>
            <person name="Plichta D.R."/>
            <person name="Covington C.T."/>
            <person name="Poyet M."/>
            <person name="Crothers J."/>
            <person name="Moses P.L."/>
            <person name="Tolonen A.C."/>
            <person name="Vlamakis H."/>
            <person name="Alm E.J."/>
            <person name="Xavier R.J."/>
        </authorList>
    </citation>
    <scope>NUCLEOTIDE SEQUENCE [LARGE SCALE GENOMIC DNA]</scope>
    <source>
        <strain evidence="3">Bj_0095</strain>
        <strain evidence="4">bj_0095</strain>
    </source>
</reference>
<dbReference type="Proteomes" id="UP000291917">
    <property type="component" value="Unassembled WGS sequence"/>
</dbReference>
<dbReference type="EMBL" id="RCXL01000003">
    <property type="protein sequence ID" value="RYT77465.1"/>
    <property type="molecule type" value="Genomic_DNA"/>
</dbReference>
<dbReference type="AlphaFoldDB" id="A0A4V1YUR1"/>
<dbReference type="EMBL" id="VVZX01000003">
    <property type="protein sequence ID" value="KAA5276208.1"/>
    <property type="molecule type" value="Genomic_DNA"/>
</dbReference>
<dbReference type="Pfam" id="PF04266">
    <property type="entry name" value="ASCH"/>
    <property type="match status" value="1"/>
</dbReference>
<keyword evidence="5" id="KW-1185">Reference proteome</keyword>
<evidence type="ECO:0000259" key="1">
    <source>
        <dbReference type="Pfam" id="PF04266"/>
    </source>
</evidence>
<evidence type="ECO:0000313" key="5">
    <source>
        <dbReference type="Proteomes" id="UP000335496"/>
    </source>
</evidence>
<dbReference type="InterPro" id="IPR007374">
    <property type="entry name" value="ASCH_domain"/>
</dbReference>
<dbReference type="InterPro" id="IPR015947">
    <property type="entry name" value="PUA-like_sf"/>
</dbReference>
<feature type="domain" description="ASCH" evidence="1">
    <location>
        <begin position="6"/>
        <end position="89"/>
    </location>
</feature>
<name>A0A4V1YUR1_9BACE</name>
<dbReference type="Gene3D" id="2.30.130.30">
    <property type="entry name" value="Hypothetical protein"/>
    <property type="match status" value="1"/>
</dbReference>
<protein>
    <submittedName>
        <fullName evidence="3">ASCH domain-containing protein</fullName>
    </submittedName>
</protein>
<comment type="caution">
    <text evidence="3">The sequence shown here is derived from an EMBL/GenBank/DDBJ whole genome shotgun (WGS) entry which is preliminary data.</text>
</comment>
<evidence type="ECO:0000313" key="2">
    <source>
        <dbReference type="EMBL" id="KAA5276208.1"/>
    </source>
</evidence>
<proteinExistence type="predicted"/>
<gene>
    <name evidence="3" type="ORF">EAJ03_02665</name>
    <name evidence="2" type="ORF">F2Z23_02655</name>
</gene>
<reference evidence="2 5" key="1">
    <citation type="journal article" date="2019" name="Nat. Med.">
        <title>A library of human gut bacterial isolates paired with longitudinal multiomics data enables mechanistic microbiome research.</title>
        <authorList>
            <person name="Poyet M."/>
            <person name="Groussin M."/>
            <person name="Gibbons S.M."/>
            <person name="Avila-Pacheco J."/>
            <person name="Jiang X."/>
            <person name="Kearney S.M."/>
            <person name="Perrotta A.R."/>
            <person name="Berdy B."/>
            <person name="Zhao S."/>
            <person name="Lieberman T.D."/>
            <person name="Swanson P.K."/>
            <person name="Smith M."/>
            <person name="Roesemann S."/>
            <person name="Alexander J.E."/>
            <person name="Rich S.A."/>
            <person name="Livny J."/>
            <person name="Vlamakis H."/>
            <person name="Clish C."/>
            <person name="Bullock K."/>
            <person name="Deik A."/>
            <person name="Scott J."/>
            <person name="Pierce K.A."/>
            <person name="Xavier R.J."/>
            <person name="Alm E.J."/>
        </authorList>
    </citation>
    <scope>NUCLEOTIDE SEQUENCE [LARGE SCALE GENOMIC DNA]</scope>
    <source>
        <strain evidence="2 5">BIOML-A1</strain>
    </source>
</reference>
<evidence type="ECO:0000313" key="4">
    <source>
        <dbReference type="Proteomes" id="UP000291917"/>
    </source>
</evidence>
<organism evidence="3 4">
    <name type="scientific">Bacteroides eggerthii</name>
    <dbReference type="NCBI Taxonomy" id="28111"/>
    <lineage>
        <taxon>Bacteria</taxon>
        <taxon>Pseudomonadati</taxon>
        <taxon>Bacteroidota</taxon>
        <taxon>Bacteroidia</taxon>
        <taxon>Bacteroidales</taxon>
        <taxon>Bacteroidaceae</taxon>
        <taxon>Bacteroides</taxon>
    </lineage>
</organism>
<accession>A0A4V1YUR1</accession>
<dbReference type="SUPFAM" id="SSF88697">
    <property type="entry name" value="PUA domain-like"/>
    <property type="match status" value="1"/>
</dbReference>
<sequence>MIHKVITVKQPWARLIAQGVKNIENRTWKTNYRGRVLIHASSIPVKMINPNNVFTKEQWNSLSDGIQKEIICGKDYVNSAIIGSIEIVDCVQNHPSVWAEKGVYNWVLANPILFDKPIEGVKGKLSFWEYELPEEPKHAPTYTRRHMAMNLAGLLRNYGRKSLKGFFFDEKGREISDAECRKYIAECQAKGWKVIPMCSESECPNFDYFGKGCPGHRITKEEYERGLE</sequence>
<dbReference type="CDD" id="cd06554">
    <property type="entry name" value="ASCH_ASC-1_like"/>
    <property type="match status" value="1"/>
</dbReference>